<feature type="chain" id="PRO_5040832119" evidence="1">
    <location>
        <begin position="19"/>
        <end position="142"/>
    </location>
</feature>
<gene>
    <name evidence="2" type="ORF">NPX13_g6089</name>
</gene>
<name>A0A9W8TM31_9PEZI</name>
<dbReference type="VEuPathDB" id="FungiDB:F4678DRAFT_442690"/>
<keyword evidence="1" id="KW-0732">Signal</keyword>
<protein>
    <submittedName>
        <fullName evidence="2">Uncharacterized protein</fullName>
    </submittedName>
</protein>
<reference evidence="2" key="1">
    <citation type="submission" date="2022-07" db="EMBL/GenBank/DDBJ databases">
        <title>Genome Sequence of Xylaria arbuscula.</title>
        <authorList>
            <person name="Buettner E."/>
        </authorList>
    </citation>
    <scope>NUCLEOTIDE SEQUENCE</scope>
    <source>
        <strain evidence="2">VT107</strain>
    </source>
</reference>
<organism evidence="2 3">
    <name type="scientific">Xylaria arbuscula</name>
    <dbReference type="NCBI Taxonomy" id="114810"/>
    <lineage>
        <taxon>Eukaryota</taxon>
        <taxon>Fungi</taxon>
        <taxon>Dikarya</taxon>
        <taxon>Ascomycota</taxon>
        <taxon>Pezizomycotina</taxon>
        <taxon>Sordariomycetes</taxon>
        <taxon>Xylariomycetidae</taxon>
        <taxon>Xylariales</taxon>
        <taxon>Xylariaceae</taxon>
        <taxon>Xylaria</taxon>
    </lineage>
</organism>
<feature type="signal peptide" evidence="1">
    <location>
        <begin position="1"/>
        <end position="18"/>
    </location>
</feature>
<accession>A0A9W8TM31</accession>
<sequence>MMKLFATAATFFASAVFSAPTDTGSFTNIPANLTIGTNFTITWESTLQDTVYLAYVASGLKPYGEGYNPWTGQYQPVYYERTEYLGDGLPSSGSFTWTVTPMPDYTGLGLKTWGPDYVYRFGSTPTHVGVGFGSTDFILVEA</sequence>
<evidence type="ECO:0000313" key="2">
    <source>
        <dbReference type="EMBL" id="KAJ3569431.1"/>
    </source>
</evidence>
<evidence type="ECO:0000313" key="3">
    <source>
        <dbReference type="Proteomes" id="UP001148614"/>
    </source>
</evidence>
<dbReference type="EMBL" id="JANPWZ010001036">
    <property type="protein sequence ID" value="KAJ3569431.1"/>
    <property type="molecule type" value="Genomic_DNA"/>
</dbReference>
<proteinExistence type="predicted"/>
<evidence type="ECO:0000256" key="1">
    <source>
        <dbReference type="SAM" id="SignalP"/>
    </source>
</evidence>
<dbReference type="Proteomes" id="UP001148614">
    <property type="component" value="Unassembled WGS sequence"/>
</dbReference>
<keyword evidence="3" id="KW-1185">Reference proteome</keyword>
<comment type="caution">
    <text evidence="2">The sequence shown here is derived from an EMBL/GenBank/DDBJ whole genome shotgun (WGS) entry which is preliminary data.</text>
</comment>
<dbReference type="AlphaFoldDB" id="A0A9W8TM31"/>